<keyword evidence="8" id="KW-1185">Reference proteome</keyword>
<evidence type="ECO:0000259" key="6">
    <source>
        <dbReference type="PROSITE" id="PS50089"/>
    </source>
</evidence>
<evidence type="ECO:0000256" key="5">
    <source>
        <dbReference type="SAM" id="MobiDB-lite"/>
    </source>
</evidence>
<dbReference type="InterPro" id="IPR001841">
    <property type="entry name" value="Znf_RING"/>
</dbReference>
<keyword evidence="3" id="KW-0862">Zinc</keyword>
<dbReference type="PROSITE" id="PS50089">
    <property type="entry name" value="ZF_RING_2"/>
    <property type="match status" value="1"/>
</dbReference>
<name>A0A0R3QYV5_9BILA</name>
<dbReference type="SUPFAM" id="SSF57850">
    <property type="entry name" value="RING/U-box"/>
    <property type="match status" value="2"/>
</dbReference>
<evidence type="ECO:0000313" key="8">
    <source>
        <dbReference type="Proteomes" id="UP000280834"/>
    </source>
</evidence>
<dbReference type="Proteomes" id="UP000280834">
    <property type="component" value="Unassembled WGS sequence"/>
</dbReference>
<accession>A0A0R3QYV5</accession>
<dbReference type="InterPro" id="IPR017907">
    <property type="entry name" value="Znf_RING_CS"/>
</dbReference>
<keyword evidence="1" id="KW-0479">Metal-binding</keyword>
<dbReference type="SMART" id="SM00184">
    <property type="entry name" value="RING"/>
    <property type="match status" value="2"/>
</dbReference>
<evidence type="ECO:0000256" key="1">
    <source>
        <dbReference type="ARBA" id="ARBA00022723"/>
    </source>
</evidence>
<keyword evidence="2 4" id="KW-0863">Zinc-finger</keyword>
<dbReference type="PROSITE" id="PS00518">
    <property type="entry name" value="ZF_RING_1"/>
    <property type="match status" value="2"/>
</dbReference>
<dbReference type="EMBL" id="UZAG01017931">
    <property type="protein sequence ID" value="VDO37322.1"/>
    <property type="molecule type" value="Genomic_DNA"/>
</dbReference>
<feature type="domain" description="RING-type" evidence="6">
    <location>
        <begin position="114"/>
        <end position="155"/>
    </location>
</feature>
<sequence length="515" mass="58538">MRILHGMDELRDGGVRARLGENGKKQSTTTTEITYPSKVLNDVNYEKRRIQRVEKYNGKHNMVAIEDDVQASDSYDTQRQFKDQEEKGKKPTTVSSTSSTDKMSNDNDTMGVKCRICLKICSFMEMQQILPCFHLFCRGCITTLTSYQMTCPAANCYSQIRGALADSLPITINYCDNILCPKKLSQFESIHLTACQHELCTTCLEESLQRQPPACIVQNCNQSIAEVEDTSYFCDDCGKQITDQKTLITTNCCKCHICEECVENRTKMKLLNKEKLICTDGKCLLKKKKIENEEVQVKCKVKDDCEHTALNGFPSNSECNHDVCIECLTEMISDCEVNGVAPMCPQPLCHQYYTIESVNALRTLFPQKAEFFQRFDLTERNTEFICKDDSVTFIDLSSEFDFASRRMAVRVIADSDEEVEAILIYDRQGTIGDFIREVRHILKILPYEKIYGYFIKHEDDGKDENELAQAQEIATDAISLAKCISELNLTSTSVIHVDTAGIVQRKLSNKINILK</sequence>
<evidence type="ECO:0000256" key="3">
    <source>
        <dbReference type="ARBA" id="ARBA00022833"/>
    </source>
</evidence>
<gene>
    <name evidence="7" type="ORF">BTMF_LOCUS10941</name>
</gene>
<dbReference type="WBParaSite" id="BTMF_0001292901-mRNA-1">
    <property type="protein sequence ID" value="BTMF_0001292901-mRNA-1"/>
    <property type="gene ID" value="BTMF_0001292901"/>
</dbReference>
<evidence type="ECO:0000313" key="7">
    <source>
        <dbReference type="EMBL" id="VDO37322.1"/>
    </source>
</evidence>
<evidence type="ECO:0000256" key="2">
    <source>
        <dbReference type="ARBA" id="ARBA00022771"/>
    </source>
</evidence>
<dbReference type="Gene3D" id="3.30.40.10">
    <property type="entry name" value="Zinc/RING finger domain, C3HC4 (zinc finger)"/>
    <property type="match status" value="1"/>
</dbReference>
<protein>
    <submittedName>
        <fullName evidence="9">RING-type domain-containing protein</fullName>
    </submittedName>
</protein>
<evidence type="ECO:0000256" key="4">
    <source>
        <dbReference type="PROSITE-ProRule" id="PRU00175"/>
    </source>
</evidence>
<feature type="region of interest" description="Disordered" evidence="5">
    <location>
        <begin position="74"/>
        <end position="104"/>
    </location>
</feature>
<reference evidence="7 8" key="2">
    <citation type="submission" date="2018-11" db="EMBL/GenBank/DDBJ databases">
        <authorList>
            <consortium name="Pathogen Informatics"/>
        </authorList>
    </citation>
    <scope>NUCLEOTIDE SEQUENCE [LARGE SCALE GENOMIC DNA]</scope>
</reference>
<reference evidence="9" key="1">
    <citation type="submission" date="2017-02" db="UniProtKB">
        <authorList>
            <consortium name="WormBaseParasite"/>
        </authorList>
    </citation>
    <scope>IDENTIFICATION</scope>
</reference>
<proteinExistence type="predicted"/>
<dbReference type="GO" id="GO:0008270">
    <property type="term" value="F:zinc ion binding"/>
    <property type="evidence" value="ECO:0007669"/>
    <property type="project" value="UniProtKB-KW"/>
</dbReference>
<dbReference type="AlphaFoldDB" id="A0A0R3QYV5"/>
<feature type="compositionally biased region" description="Basic and acidic residues" evidence="5">
    <location>
        <begin position="79"/>
        <end position="89"/>
    </location>
</feature>
<organism evidence="9">
    <name type="scientific">Brugia timori</name>
    <dbReference type="NCBI Taxonomy" id="42155"/>
    <lineage>
        <taxon>Eukaryota</taxon>
        <taxon>Metazoa</taxon>
        <taxon>Ecdysozoa</taxon>
        <taxon>Nematoda</taxon>
        <taxon>Chromadorea</taxon>
        <taxon>Rhabditida</taxon>
        <taxon>Spirurina</taxon>
        <taxon>Spiruromorpha</taxon>
        <taxon>Filarioidea</taxon>
        <taxon>Onchocercidae</taxon>
        <taxon>Brugia</taxon>
    </lineage>
</organism>
<dbReference type="InterPro" id="IPR013083">
    <property type="entry name" value="Znf_RING/FYVE/PHD"/>
</dbReference>
<evidence type="ECO:0000313" key="9">
    <source>
        <dbReference type="WBParaSite" id="BTMF_0001292901-mRNA-1"/>
    </source>
</evidence>